<evidence type="ECO:0000313" key="1">
    <source>
        <dbReference type="EMBL" id="WNE99221.1"/>
    </source>
</evidence>
<dbReference type="RefSeq" id="WP_268974744.1">
    <property type="nucleotide sequence ID" value="NZ_CP117522.1"/>
</dbReference>
<accession>A0ABY9V3P0</accession>
<sequence>MSKLKVITDAIRADAKMWDEQGRAIGTVGTNISGLKRDRLQVGMYQMFFGAYMDAIDHLSGRCSEGEKRMTEIADALVKNAKAYDDHEVETTKSVEDAY</sequence>
<reference evidence="1 2" key="1">
    <citation type="submission" date="2023-02" db="EMBL/GenBank/DDBJ databases">
        <title>Streptomyces sp. SCA4-21 with antifungal activity against Fusarium oxysporum f. sp. cubense, Streptomyces sp. SCA2-17 with antifungal activity against Fusarium oxysporum f. sp. cubense.</title>
        <authorList>
            <person name="Qi D."/>
        </authorList>
    </citation>
    <scope>NUCLEOTIDE SEQUENCE [LARGE SCALE GENOMIC DNA]</scope>
    <source>
        <strain evidence="1 2">SCA4-21</strain>
    </source>
</reference>
<evidence type="ECO:0008006" key="3">
    <source>
        <dbReference type="Google" id="ProtNLM"/>
    </source>
</evidence>
<name>A0ABY9V3P0_9ACTN</name>
<gene>
    <name evidence="1" type="ORF">PS467_29770</name>
</gene>
<dbReference type="Proteomes" id="UP001305606">
    <property type="component" value="Chromosome"/>
</dbReference>
<organism evidence="1 2">
    <name type="scientific">Streptomyces luomodiensis</name>
    <dbReference type="NCBI Taxonomy" id="3026192"/>
    <lineage>
        <taxon>Bacteria</taxon>
        <taxon>Bacillati</taxon>
        <taxon>Actinomycetota</taxon>
        <taxon>Actinomycetes</taxon>
        <taxon>Kitasatosporales</taxon>
        <taxon>Streptomycetaceae</taxon>
        <taxon>Streptomyces</taxon>
    </lineage>
</organism>
<proteinExistence type="predicted"/>
<protein>
    <recommendedName>
        <fullName evidence="3">Excreted virulence factor EspC (Type VII ESX diderm)</fullName>
    </recommendedName>
</protein>
<dbReference type="EMBL" id="CP117522">
    <property type="protein sequence ID" value="WNE99221.1"/>
    <property type="molecule type" value="Genomic_DNA"/>
</dbReference>
<keyword evidence="2" id="KW-1185">Reference proteome</keyword>
<evidence type="ECO:0000313" key="2">
    <source>
        <dbReference type="Proteomes" id="UP001305606"/>
    </source>
</evidence>